<dbReference type="AlphaFoldDB" id="A0AA41S9U7"/>
<feature type="compositionally biased region" description="Basic and acidic residues" evidence="1">
    <location>
        <begin position="199"/>
        <end position="210"/>
    </location>
</feature>
<sequence length="229" mass="25197">MSSGAIASSSFFSHKNINYGDYKQRHRTSSTSSHIVAGGLTHLPRVMTMSTINTNFLSSSLASSSKRPTFIRNAIENLPAGAPLPTPPGPPSSGWFSWIIWTLIPMLFPLLKSKLSPLLLLKQRVDTVVDIVEEASEVIEDIAEEVVKLTDKFEDDVPDGSALKNTMCSIHEVAHETIKVTDLAQDLIHKGEALEKKMEDLIEKQEEEKAATAAEDQAEEQQKEAPQKS</sequence>
<accession>A0AA41S9U7</accession>
<dbReference type="Proteomes" id="UP001177140">
    <property type="component" value="Unassembled WGS sequence"/>
</dbReference>
<dbReference type="PANTHER" id="PTHR33735:SF14">
    <property type="entry name" value="PHAGE CAPSID SCAFFOLDING PROTEIN (GPO) SERINE PEPTIDASE"/>
    <property type="match status" value="1"/>
</dbReference>
<feature type="region of interest" description="Disordered" evidence="1">
    <location>
        <begin position="199"/>
        <end position="229"/>
    </location>
</feature>
<protein>
    <submittedName>
        <fullName evidence="2">Uncharacterized protein</fullName>
    </submittedName>
</protein>
<evidence type="ECO:0000313" key="3">
    <source>
        <dbReference type="Proteomes" id="UP001177140"/>
    </source>
</evidence>
<feature type="compositionally biased region" description="Basic and acidic residues" evidence="1">
    <location>
        <begin position="220"/>
        <end position="229"/>
    </location>
</feature>
<name>A0AA41S9U7_PAPNU</name>
<evidence type="ECO:0000256" key="1">
    <source>
        <dbReference type="SAM" id="MobiDB-lite"/>
    </source>
</evidence>
<gene>
    <name evidence="2" type="ORF">MKW94_022824</name>
</gene>
<reference evidence="2" key="1">
    <citation type="submission" date="2022-03" db="EMBL/GenBank/DDBJ databases">
        <title>A functionally conserved STORR gene fusion in Papaver species that diverged 16.8 million years ago.</title>
        <authorList>
            <person name="Catania T."/>
        </authorList>
    </citation>
    <scope>NUCLEOTIDE SEQUENCE</scope>
    <source>
        <strain evidence="2">S-191538</strain>
    </source>
</reference>
<proteinExistence type="predicted"/>
<evidence type="ECO:0000313" key="2">
    <source>
        <dbReference type="EMBL" id="MCL7035694.1"/>
    </source>
</evidence>
<organism evidence="2 3">
    <name type="scientific">Papaver nudicaule</name>
    <name type="common">Iceland poppy</name>
    <dbReference type="NCBI Taxonomy" id="74823"/>
    <lineage>
        <taxon>Eukaryota</taxon>
        <taxon>Viridiplantae</taxon>
        <taxon>Streptophyta</taxon>
        <taxon>Embryophyta</taxon>
        <taxon>Tracheophyta</taxon>
        <taxon>Spermatophyta</taxon>
        <taxon>Magnoliopsida</taxon>
        <taxon>Ranunculales</taxon>
        <taxon>Papaveraceae</taxon>
        <taxon>Papaveroideae</taxon>
        <taxon>Papaver</taxon>
    </lineage>
</organism>
<dbReference type="PANTHER" id="PTHR33735">
    <property type="entry name" value="EXPRESSED PROTEIN"/>
    <property type="match status" value="1"/>
</dbReference>
<comment type="caution">
    <text evidence="2">The sequence shown here is derived from an EMBL/GenBank/DDBJ whole genome shotgun (WGS) entry which is preliminary data.</text>
</comment>
<dbReference type="EMBL" id="JAJJMA010159834">
    <property type="protein sequence ID" value="MCL7035694.1"/>
    <property type="molecule type" value="Genomic_DNA"/>
</dbReference>
<keyword evidence="3" id="KW-1185">Reference proteome</keyword>